<sequence length="54" mass="5781">MPKKQADMAIKLKGNGYKSWAGMIPLGNTGGANVPLRKPLPIPDDLQQIIDAAH</sequence>
<dbReference type="Pfam" id="PF12487">
    <property type="entry name" value="DUF3703"/>
    <property type="match status" value="1"/>
</dbReference>
<dbReference type="InterPro" id="IPR022172">
    <property type="entry name" value="DUF3703"/>
</dbReference>
<accession>A0A923SKT5</accession>
<dbReference type="AlphaFoldDB" id="A0A923SKT5"/>
<dbReference type="EMBL" id="JACRVF010000009">
    <property type="protein sequence ID" value="MBC5995092.1"/>
    <property type="molecule type" value="Genomic_DNA"/>
</dbReference>
<evidence type="ECO:0000313" key="1">
    <source>
        <dbReference type="EMBL" id="MBC5995092.1"/>
    </source>
</evidence>
<proteinExistence type="predicted"/>
<comment type="caution">
    <text evidence="1">The sequence shown here is derived from an EMBL/GenBank/DDBJ whole genome shotgun (WGS) entry which is preliminary data.</text>
</comment>
<protein>
    <submittedName>
        <fullName evidence="1">DUF3703 domain-containing protein</fullName>
    </submittedName>
</protein>
<gene>
    <name evidence="1" type="ORF">H8S84_19755</name>
</gene>
<keyword evidence="2" id="KW-1185">Reference proteome</keyword>
<reference evidence="1" key="1">
    <citation type="submission" date="2020-08" db="EMBL/GenBank/DDBJ databases">
        <title>Pontibacter sp. SD6 16S ribosomal RNA gene Genome sequencing and assembly.</title>
        <authorList>
            <person name="Kang M."/>
        </authorList>
    </citation>
    <scope>NUCLEOTIDE SEQUENCE</scope>
    <source>
        <strain evidence="1">SD6</strain>
    </source>
</reference>
<evidence type="ECO:0000313" key="2">
    <source>
        <dbReference type="Proteomes" id="UP000603640"/>
    </source>
</evidence>
<dbReference type="Proteomes" id="UP000603640">
    <property type="component" value="Unassembled WGS sequence"/>
</dbReference>
<organism evidence="1 2">
    <name type="scientific">Pontibacter cellulosilyticus</name>
    <dbReference type="NCBI Taxonomy" id="1720253"/>
    <lineage>
        <taxon>Bacteria</taxon>
        <taxon>Pseudomonadati</taxon>
        <taxon>Bacteroidota</taxon>
        <taxon>Cytophagia</taxon>
        <taxon>Cytophagales</taxon>
        <taxon>Hymenobacteraceae</taxon>
        <taxon>Pontibacter</taxon>
    </lineage>
</organism>
<name>A0A923SKT5_9BACT</name>